<proteinExistence type="predicted"/>
<sequence>MSEDTIERKGRKAKWATSYSTMTIEEAEKRLGILINKLKAMPLDGMLANAKHLEGWDADVILKAKKKVYEQIVQYLEIEGYLTEVCTGFKEGKLNDLVYSIISPILAVFRCKTGRGIRLEREKEIISTENETGVRKEFVVMDRVSVTEERFVLIIEGIRSSAGEAMKQCLLSMKDMRDNNGTGVVYGFVTTGDTWQMLRNDGTSFQLSEKMHVLFYNMGEDRETWMKDYSVLVDCMFCVLSNGGTLPKRWFLKAVV</sequence>
<feature type="non-terminal residue" evidence="1">
    <location>
        <position position="256"/>
    </location>
</feature>
<keyword evidence="2" id="KW-1185">Reference proteome</keyword>
<protein>
    <submittedName>
        <fullName evidence="1">Uncharacterized protein</fullName>
    </submittedName>
</protein>
<evidence type="ECO:0000313" key="1">
    <source>
        <dbReference type="EMBL" id="RPA93678.1"/>
    </source>
</evidence>
<reference evidence="1 2" key="1">
    <citation type="journal article" date="2018" name="Nat. Ecol. Evol.">
        <title>Pezizomycetes genomes reveal the molecular basis of ectomycorrhizal truffle lifestyle.</title>
        <authorList>
            <person name="Murat C."/>
            <person name="Payen T."/>
            <person name="Noel B."/>
            <person name="Kuo A."/>
            <person name="Morin E."/>
            <person name="Chen J."/>
            <person name="Kohler A."/>
            <person name="Krizsan K."/>
            <person name="Balestrini R."/>
            <person name="Da Silva C."/>
            <person name="Montanini B."/>
            <person name="Hainaut M."/>
            <person name="Levati E."/>
            <person name="Barry K.W."/>
            <person name="Belfiori B."/>
            <person name="Cichocki N."/>
            <person name="Clum A."/>
            <person name="Dockter R.B."/>
            <person name="Fauchery L."/>
            <person name="Guy J."/>
            <person name="Iotti M."/>
            <person name="Le Tacon F."/>
            <person name="Lindquist E.A."/>
            <person name="Lipzen A."/>
            <person name="Malagnac F."/>
            <person name="Mello A."/>
            <person name="Molinier V."/>
            <person name="Miyauchi S."/>
            <person name="Poulain J."/>
            <person name="Riccioni C."/>
            <person name="Rubini A."/>
            <person name="Sitrit Y."/>
            <person name="Splivallo R."/>
            <person name="Traeger S."/>
            <person name="Wang M."/>
            <person name="Zifcakova L."/>
            <person name="Wipf D."/>
            <person name="Zambonelli A."/>
            <person name="Paolocci F."/>
            <person name="Nowrousian M."/>
            <person name="Ottonello S."/>
            <person name="Baldrian P."/>
            <person name="Spatafora J.W."/>
            <person name="Henrissat B."/>
            <person name="Nagy L.G."/>
            <person name="Aury J.M."/>
            <person name="Wincker P."/>
            <person name="Grigoriev I.V."/>
            <person name="Bonfante P."/>
            <person name="Martin F.M."/>
        </authorList>
    </citation>
    <scope>NUCLEOTIDE SEQUENCE [LARGE SCALE GENOMIC DNA]</scope>
    <source>
        <strain evidence="1 2">120613-1</strain>
    </source>
</reference>
<dbReference type="Proteomes" id="UP000276215">
    <property type="component" value="Unassembled WGS sequence"/>
</dbReference>
<dbReference type="EMBL" id="ML120448">
    <property type="protein sequence ID" value="RPA93678.1"/>
    <property type="molecule type" value="Genomic_DNA"/>
</dbReference>
<accession>A0A3N4J9I4</accession>
<name>A0A3N4J9I4_9PEZI</name>
<gene>
    <name evidence="1" type="ORF">L873DRAFT_1815520</name>
</gene>
<organism evidence="1 2">
    <name type="scientific">Choiromyces venosus 120613-1</name>
    <dbReference type="NCBI Taxonomy" id="1336337"/>
    <lineage>
        <taxon>Eukaryota</taxon>
        <taxon>Fungi</taxon>
        <taxon>Dikarya</taxon>
        <taxon>Ascomycota</taxon>
        <taxon>Pezizomycotina</taxon>
        <taxon>Pezizomycetes</taxon>
        <taxon>Pezizales</taxon>
        <taxon>Tuberaceae</taxon>
        <taxon>Choiromyces</taxon>
    </lineage>
</organism>
<dbReference type="AlphaFoldDB" id="A0A3N4J9I4"/>
<dbReference type="OrthoDB" id="5355583at2759"/>
<evidence type="ECO:0000313" key="2">
    <source>
        <dbReference type="Proteomes" id="UP000276215"/>
    </source>
</evidence>